<organism evidence="1">
    <name type="scientific">viral metagenome</name>
    <dbReference type="NCBI Taxonomy" id="1070528"/>
    <lineage>
        <taxon>unclassified sequences</taxon>
        <taxon>metagenomes</taxon>
        <taxon>organismal metagenomes</taxon>
    </lineage>
</organism>
<dbReference type="AlphaFoldDB" id="A0A6M3M4M3"/>
<gene>
    <name evidence="1" type="ORF">MM171A00660_0011</name>
</gene>
<dbReference type="EMBL" id="MT143684">
    <property type="protein sequence ID" value="QJB00186.1"/>
    <property type="molecule type" value="Genomic_DNA"/>
</dbReference>
<proteinExistence type="predicted"/>
<evidence type="ECO:0000313" key="1">
    <source>
        <dbReference type="EMBL" id="QJB00186.1"/>
    </source>
</evidence>
<reference evidence="1" key="1">
    <citation type="submission" date="2020-03" db="EMBL/GenBank/DDBJ databases">
        <title>The deep terrestrial virosphere.</title>
        <authorList>
            <person name="Holmfeldt K."/>
            <person name="Nilsson E."/>
            <person name="Simone D."/>
            <person name="Lopez-Fernandez M."/>
            <person name="Wu X."/>
            <person name="de Brujin I."/>
            <person name="Lundin D."/>
            <person name="Andersson A."/>
            <person name="Bertilsson S."/>
            <person name="Dopson M."/>
        </authorList>
    </citation>
    <scope>NUCLEOTIDE SEQUENCE</scope>
    <source>
        <strain evidence="1">MM171A00660</strain>
    </source>
</reference>
<sequence>MGGTTITKYGKTEEEVLAQLKKQVLLGREVGLFPDSAAVLIKGDDLVEGEVEKTKAKLFKVSDEGEFTETDKGRIFHVGMSARFSKRPEPGEVLGTLHLHT</sequence>
<name>A0A6M3M4M3_9ZZZZ</name>
<protein>
    <submittedName>
        <fullName evidence="1">Uncharacterized protein</fullName>
    </submittedName>
</protein>
<accession>A0A6M3M4M3</accession>